<sequence length="295" mass="33488">MSTHDQVNVQLFADTSDNVFAKHDTCTPRTSHTALNTIFRIGPKQVELNCWVCRIEVRHRATERAQLVQTSQTIRDSTDPPANQSSEWQPSERFVECYPERLSVVWESSADLLEEPIDTVDVATFMVAAQQEEICRVSCLVGQKQDSCLDALTAAVDVICENLLERLIKSGWSFTSEKEEVLQRWKANSREDAHQVRKLSMDVTAYDHWRIDLHKRRLNTKNFNGAIAQSFDVRCEQIKPTSCVKRCEFVSKMRSMRPSTSAKVIFGCAIILCEVWSAKAKLRRAAVDVTIGSSC</sequence>
<organism evidence="2 3">
    <name type="scientific">Meloidogyne incognita</name>
    <name type="common">Southern root-knot nematode worm</name>
    <name type="synonym">Oxyuris incognita</name>
    <dbReference type="NCBI Taxonomy" id="6306"/>
    <lineage>
        <taxon>Eukaryota</taxon>
        <taxon>Metazoa</taxon>
        <taxon>Ecdysozoa</taxon>
        <taxon>Nematoda</taxon>
        <taxon>Chromadorea</taxon>
        <taxon>Rhabditida</taxon>
        <taxon>Tylenchina</taxon>
        <taxon>Tylenchomorpha</taxon>
        <taxon>Tylenchoidea</taxon>
        <taxon>Meloidogynidae</taxon>
        <taxon>Meloidogyninae</taxon>
        <taxon>Meloidogyne</taxon>
        <taxon>Meloidogyne incognita group</taxon>
    </lineage>
</organism>
<feature type="region of interest" description="Disordered" evidence="1">
    <location>
        <begin position="68"/>
        <end position="90"/>
    </location>
</feature>
<dbReference type="AlphaFoldDB" id="A0A914MLF5"/>
<evidence type="ECO:0000313" key="2">
    <source>
        <dbReference type="Proteomes" id="UP000887563"/>
    </source>
</evidence>
<proteinExistence type="predicted"/>
<keyword evidence="2" id="KW-1185">Reference proteome</keyword>
<evidence type="ECO:0000313" key="3">
    <source>
        <dbReference type="WBParaSite" id="Minc3s02133g28476"/>
    </source>
</evidence>
<feature type="compositionally biased region" description="Polar residues" evidence="1">
    <location>
        <begin position="68"/>
        <end position="89"/>
    </location>
</feature>
<accession>A0A914MLF5</accession>
<reference evidence="3" key="1">
    <citation type="submission" date="2022-11" db="UniProtKB">
        <authorList>
            <consortium name="WormBaseParasite"/>
        </authorList>
    </citation>
    <scope>IDENTIFICATION</scope>
</reference>
<protein>
    <submittedName>
        <fullName evidence="3">Uncharacterized protein</fullName>
    </submittedName>
</protein>
<name>A0A914MLF5_MELIC</name>
<dbReference type="WBParaSite" id="Minc3s02133g28476">
    <property type="protein sequence ID" value="Minc3s02133g28476"/>
    <property type="gene ID" value="Minc3s02133g28476"/>
</dbReference>
<evidence type="ECO:0000256" key="1">
    <source>
        <dbReference type="SAM" id="MobiDB-lite"/>
    </source>
</evidence>
<dbReference type="Proteomes" id="UP000887563">
    <property type="component" value="Unplaced"/>
</dbReference>